<name>A0ACC1KSJ5_9FUNG</name>
<keyword evidence="2" id="KW-1185">Reference proteome</keyword>
<comment type="caution">
    <text evidence="1">The sequence shown here is derived from an EMBL/GenBank/DDBJ whole genome shotgun (WGS) entry which is preliminary data.</text>
</comment>
<dbReference type="Proteomes" id="UP001140087">
    <property type="component" value="Unassembled WGS sequence"/>
</dbReference>
<protein>
    <submittedName>
        <fullName evidence="1">Uncharacterized protein</fullName>
    </submittedName>
</protein>
<accession>A0ACC1KSJ5</accession>
<evidence type="ECO:0000313" key="2">
    <source>
        <dbReference type="Proteomes" id="UP001140087"/>
    </source>
</evidence>
<feature type="non-terminal residue" evidence="1">
    <location>
        <position position="1"/>
    </location>
</feature>
<dbReference type="EMBL" id="JANBUN010002598">
    <property type="protein sequence ID" value="KAJ2794189.1"/>
    <property type="molecule type" value="Genomic_DNA"/>
</dbReference>
<gene>
    <name evidence="1" type="ORF">H4R21_005600</name>
</gene>
<sequence length="109" mass="11770">RGMADSDDFHYDSVVSDTGTFSDLLASTRHTDVAHGTPPHTPPRAPERGAGHALTDSMPSLAVSTPTAERFQFEYDRERSGFDFGSSQSQGGLKSGVYTNKSVSDFAER</sequence>
<evidence type="ECO:0000313" key="1">
    <source>
        <dbReference type="EMBL" id="KAJ2794189.1"/>
    </source>
</evidence>
<proteinExistence type="predicted"/>
<organism evidence="1 2">
    <name type="scientific">Coemansia helicoidea</name>
    <dbReference type="NCBI Taxonomy" id="1286919"/>
    <lineage>
        <taxon>Eukaryota</taxon>
        <taxon>Fungi</taxon>
        <taxon>Fungi incertae sedis</taxon>
        <taxon>Zoopagomycota</taxon>
        <taxon>Kickxellomycotina</taxon>
        <taxon>Kickxellomycetes</taxon>
        <taxon>Kickxellales</taxon>
        <taxon>Kickxellaceae</taxon>
        <taxon>Coemansia</taxon>
    </lineage>
</organism>
<reference evidence="1" key="1">
    <citation type="submission" date="2022-07" db="EMBL/GenBank/DDBJ databases">
        <title>Phylogenomic reconstructions and comparative analyses of Kickxellomycotina fungi.</title>
        <authorList>
            <person name="Reynolds N.K."/>
            <person name="Stajich J.E."/>
            <person name="Barry K."/>
            <person name="Grigoriev I.V."/>
            <person name="Crous P."/>
            <person name="Smith M.E."/>
        </authorList>
    </citation>
    <scope>NUCLEOTIDE SEQUENCE</scope>
    <source>
        <strain evidence="1">BCRC 34780</strain>
    </source>
</reference>